<proteinExistence type="inferred from homology"/>
<dbReference type="Proteomes" id="UP000694546">
    <property type="component" value="Chromosome 1"/>
</dbReference>
<dbReference type="Pfam" id="PF00168">
    <property type="entry name" value="C2"/>
    <property type="match status" value="2"/>
</dbReference>
<evidence type="ECO:0000313" key="6">
    <source>
        <dbReference type="Ensembl" id="ENSGMOP00000058502.1"/>
    </source>
</evidence>
<evidence type="ECO:0000256" key="3">
    <source>
        <dbReference type="ARBA" id="ARBA00022737"/>
    </source>
</evidence>
<evidence type="ECO:0000256" key="1">
    <source>
        <dbReference type="ARBA" id="ARBA00009048"/>
    </source>
</evidence>
<dbReference type="GO" id="GO:0046872">
    <property type="term" value="F:metal ion binding"/>
    <property type="evidence" value="ECO:0007669"/>
    <property type="project" value="UniProtKB-KW"/>
</dbReference>
<reference evidence="6" key="1">
    <citation type="submission" date="2019-07" db="EMBL/GenBank/DDBJ databases">
        <authorList>
            <consortium name="Wellcome Sanger Institute Data Sharing"/>
        </authorList>
    </citation>
    <scope>NUCLEOTIDE SEQUENCE [LARGE SCALE GENOMIC DNA]</scope>
</reference>
<dbReference type="SUPFAM" id="SSF49562">
    <property type="entry name" value="C2 domain (Calcium/lipid-binding domain, CaLB)"/>
    <property type="match status" value="2"/>
</dbReference>
<dbReference type="InterPro" id="IPR037768">
    <property type="entry name" value="C2B_Copine"/>
</dbReference>
<accession>A0A8C5CCC5</accession>
<dbReference type="CDD" id="cd04047">
    <property type="entry name" value="C2B_Copine"/>
    <property type="match status" value="1"/>
</dbReference>
<evidence type="ECO:0000256" key="4">
    <source>
        <dbReference type="ARBA" id="ARBA00022837"/>
    </source>
</evidence>
<evidence type="ECO:0000256" key="2">
    <source>
        <dbReference type="ARBA" id="ARBA00022723"/>
    </source>
</evidence>
<keyword evidence="3" id="KW-0677">Repeat</keyword>
<name>A0A8C5CCC5_GADMO</name>
<evidence type="ECO:0000259" key="5">
    <source>
        <dbReference type="PROSITE" id="PS50004"/>
    </source>
</evidence>
<dbReference type="PANTHER" id="PTHR10857">
    <property type="entry name" value="COPINE"/>
    <property type="match status" value="1"/>
</dbReference>
<evidence type="ECO:0000313" key="7">
    <source>
        <dbReference type="Proteomes" id="UP000694546"/>
    </source>
</evidence>
<dbReference type="GO" id="GO:0005544">
    <property type="term" value="F:calcium-dependent phospholipid binding"/>
    <property type="evidence" value="ECO:0007669"/>
    <property type="project" value="InterPro"/>
</dbReference>
<dbReference type="InterPro" id="IPR010734">
    <property type="entry name" value="Copine_C"/>
</dbReference>
<dbReference type="PROSITE" id="PS50004">
    <property type="entry name" value="C2"/>
    <property type="match status" value="1"/>
</dbReference>
<protein>
    <submittedName>
        <fullName evidence="6">Copine Vb</fullName>
    </submittedName>
</protein>
<reference evidence="6" key="3">
    <citation type="submission" date="2025-09" db="UniProtKB">
        <authorList>
            <consortium name="Ensembl"/>
        </authorList>
    </citation>
    <scope>IDENTIFICATION</scope>
</reference>
<comment type="similarity">
    <text evidence="1">Belongs to the copine family.</text>
</comment>
<keyword evidence="4" id="KW-0106">Calcium</keyword>
<dbReference type="Ensembl" id="ENSGMOT00000070080.1">
    <property type="protein sequence ID" value="ENSGMOP00000058502.1"/>
    <property type="gene ID" value="ENSGMOG00000029863.1"/>
</dbReference>
<dbReference type="InterPro" id="IPR002035">
    <property type="entry name" value="VWF_A"/>
</dbReference>
<dbReference type="GO" id="GO:0071277">
    <property type="term" value="P:cellular response to calcium ion"/>
    <property type="evidence" value="ECO:0007669"/>
    <property type="project" value="TreeGrafter"/>
</dbReference>
<dbReference type="Pfam" id="PF07002">
    <property type="entry name" value="Copine"/>
    <property type="match status" value="1"/>
</dbReference>
<dbReference type="PANTHER" id="PTHR10857:SF51">
    <property type="entry name" value="COPINE-5"/>
    <property type="match status" value="1"/>
</dbReference>
<dbReference type="InterPro" id="IPR035892">
    <property type="entry name" value="C2_domain_sf"/>
</dbReference>
<dbReference type="FunFam" id="2.60.40.150:FF:000013">
    <property type="entry name" value="copine-9 isoform X1"/>
    <property type="match status" value="1"/>
</dbReference>
<keyword evidence="2" id="KW-0479">Metal-binding</keyword>
<dbReference type="GO" id="GO:0005886">
    <property type="term" value="C:plasma membrane"/>
    <property type="evidence" value="ECO:0007669"/>
    <property type="project" value="TreeGrafter"/>
</dbReference>
<dbReference type="CDD" id="cd04048">
    <property type="entry name" value="C2A_Copine"/>
    <property type="match status" value="1"/>
</dbReference>
<organism evidence="6 7">
    <name type="scientific">Gadus morhua</name>
    <name type="common">Atlantic cod</name>
    <dbReference type="NCBI Taxonomy" id="8049"/>
    <lineage>
        <taxon>Eukaryota</taxon>
        <taxon>Metazoa</taxon>
        <taxon>Chordata</taxon>
        <taxon>Craniata</taxon>
        <taxon>Vertebrata</taxon>
        <taxon>Euteleostomi</taxon>
        <taxon>Actinopterygii</taxon>
        <taxon>Neopterygii</taxon>
        <taxon>Teleostei</taxon>
        <taxon>Neoteleostei</taxon>
        <taxon>Acanthomorphata</taxon>
        <taxon>Zeiogadaria</taxon>
        <taxon>Gadariae</taxon>
        <taxon>Gadiformes</taxon>
        <taxon>Gadoidei</taxon>
        <taxon>Gadidae</taxon>
        <taxon>Gadus</taxon>
    </lineage>
</organism>
<dbReference type="SUPFAM" id="SSF53300">
    <property type="entry name" value="vWA-like"/>
    <property type="match status" value="1"/>
</dbReference>
<dbReference type="InterPro" id="IPR000008">
    <property type="entry name" value="C2_dom"/>
</dbReference>
<keyword evidence="7" id="KW-1185">Reference proteome</keyword>
<dbReference type="GeneTree" id="ENSGT00940000156194"/>
<reference evidence="6" key="2">
    <citation type="submission" date="2025-08" db="UniProtKB">
        <authorList>
            <consortium name="Ensembl"/>
        </authorList>
    </citation>
    <scope>IDENTIFICATION</scope>
</reference>
<dbReference type="SMART" id="SM00327">
    <property type="entry name" value="VWA"/>
    <property type="match status" value="1"/>
</dbReference>
<dbReference type="InterPro" id="IPR036465">
    <property type="entry name" value="vWFA_dom_sf"/>
</dbReference>
<dbReference type="InterPro" id="IPR045052">
    <property type="entry name" value="Copine"/>
</dbReference>
<dbReference type="SMART" id="SM00239">
    <property type="entry name" value="C2"/>
    <property type="match status" value="2"/>
</dbReference>
<dbReference type="AlphaFoldDB" id="A0A8C5CCC5"/>
<feature type="domain" description="C2" evidence="5">
    <location>
        <begin position="85"/>
        <end position="223"/>
    </location>
</feature>
<dbReference type="Gene3D" id="2.60.40.150">
    <property type="entry name" value="C2 domain"/>
    <property type="match status" value="2"/>
</dbReference>
<sequence length="478" mass="52721">SLSLSLSLSLSSPTVSHYTGFGRTEVIDNTLNPDFVRKYILDYFFEEKQNLRFDLYDVDSKSPDLSKHDFLGQAFCTLGEIVGSPASRLEKSLGGIPGKKCGSIILSAEELSNCRDSATMQFCANKLDKKDFFGKSDPFMVFYRSNEDGTFTICHKTEVVKNTLNPVWQSITIPVRALCNGDYDRTIKVEVYDWDRDGSHDFIGEFTTSYRELARGQSQFNIYEVSNAFIVTLLSFSVESESTFLDYIKGGPASIPSGNPSQSTSLHYMNPYQLNAYAMALRAVGEIIQDYDSDKMFPALGFGAKLPPDGRVSHEFPLNGNIENPYCNGIEGILEAYHQSLKTVQLYGPTNFAPVVNHVARYAAAVQDGSQYFVLLIITDGVISDMAQTKEAIVNGAKLPMSIIIVGVGQAEFDAMVELDGDDIRISSRGKPAERDIVQVCVSEGGGNIKKASLLHSASSFCFCRSGPRFPITMDLRS</sequence>